<reference evidence="2" key="1">
    <citation type="submission" date="2022-06" db="EMBL/GenBank/DDBJ databases">
        <title>Nostosin G and Spiroidesin B from the Cyanobacterium Dolichospermum sp. NIES-1697.</title>
        <authorList>
            <person name="Phan C.-S."/>
            <person name="Mehjabin J.J."/>
            <person name="Anas A.R.J."/>
            <person name="Hayasaka M."/>
            <person name="Onoki R."/>
            <person name="Wang J."/>
            <person name="Umezawa T."/>
            <person name="Washio K."/>
            <person name="Morikawa M."/>
            <person name="Okino T."/>
        </authorList>
    </citation>
    <scope>NUCLEOTIDE SEQUENCE</scope>
    <source>
        <strain evidence="2">NIES-1697</strain>
    </source>
</reference>
<name>A0ABY5LVI7_9CYAN</name>
<keyword evidence="3" id="KW-1185">Reference proteome</keyword>
<feature type="transmembrane region" description="Helical" evidence="1">
    <location>
        <begin position="20"/>
        <end position="41"/>
    </location>
</feature>
<accession>A0ABY5LVI7</accession>
<keyword evidence="1" id="KW-0812">Transmembrane</keyword>
<dbReference type="Proteomes" id="UP001057561">
    <property type="component" value="Chromosome"/>
</dbReference>
<dbReference type="RefSeq" id="WP_257121496.1">
    <property type="nucleotide sequence ID" value="NZ_CP099464.1"/>
</dbReference>
<organism evidence="2 3">
    <name type="scientific">Dolichospermum heterosporum TAC447</name>
    <dbReference type="NCBI Taxonomy" id="747523"/>
    <lineage>
        <taxon>Bacteria</taxon>
        <taxon>Bacillati</taxon>
        <taxon>Cyanobacteriota</taxon>
        <taxon>Cyanophyceae</taxon>
        <taxon>Nostocales</taxon>
        <taxon>Aphanizomenonaceae</taxon>
        <taxon>Dolichospermum</taxon>
        <taxon>Dolichospermum heterosporum</taxon>
    </lineage>
</organism>
<keyword evidence="1" id="KW-0472">Membrane</keyword>
<evidence type="ECO:0000256" key="1">
    <source>
        <dbReference type="SAM" id="Phobius"/>
    </source>
</evidence>
<protein>
    <submittedName>
        <fullName evidence="2">Uncharacterized protein</fullName>
    </submittedName>
</protein>
<dbReference type="EMBL" id="CP099464">
    <property type="protein sequence ID" value="UUO16013.1"/>
    <property type="molecule type" value="Genomic_DNA"/>
</dbReference>
<proteinExistence type="predicted"/>
<evidence type="ECO:0000313" key="3">
    <source>
        <dbReference type="Proteomes" id="UP001057561"/>
    </source>
</evidence>
<sequence length="57" mass="6554">MLGNIRQPNLRVIGDKIIVFYPVHLFILGILILTVIPFLWLKIVGMLGNIRQPNLRC</sequence>
<keyword evidence="1" id="KW-1133">Transmembrane helix</keyword>
<evidence type="ECO:0000313" key="2">
    <source>
        <dbReference type="EMBL" id="UUO16013.1"/>
    </source>
</evidence>
<gene>
    <name evidence="2" type="ORF">NG743_02850</name>
</gene>